<proteinExistence type="predicted"/>
<dbReference type="InterPro" id="IPR027417">
    <property type="entry name" value="P-loop_NTPase"/>
</dbReference>
<organism evidence="1 2">
    <name type="scientific">Denitrobaculum tricleocarpae</name>
    <dbReference type="NCBI Taxonomy" id="2591009"/>
    <lineage>
        <taxon>Bacteria</taxon>
        <taxon>Pseudomonadati</taxon>
        <taxon>Pseudomonadota</taxon>
        <taxon>Alphaproteobacteria</taxon>
        <taxon>Rhodospirillales</taxon>
        <taxon>Rhodospirillaceae</taxon>
        <taxon>Denitrobaculum</taxon>
    </lineage>
</organism>
<dbReference type="OrthoDB" id="145933at2"/>
<accession>A0A545U0R1</accession>
<name>A0A545U0R1_9PROT</name>
<dbReference type="EMBL" id="VHSH01000001">
    <property type="protein sequence ID" value="TQV83034.1"/>
    <property type="molecule type" value="Genomic_DNA"/>
</dbReference>
<reference evidence="1 2" key="1">
    <citation type="submission" date="2019-06" db="EMBL/GenBank/DDBJ databases">
        <title>Whole genome sequence for Rhodospirillaceae sp. R148.</title>
        <authorList>
            <person name="Wang G."/>
        </authorList>
    </citation>
    <scope>NUCLEOTIDE SEQUENCE [LARGE SCALE GENOMIC DNA]</scope>
    <source>
        <strain evidence="1 2">R148</strain>
    </source>
</reference>
<keyword evidence="2" id="KW-1185">Reference proteome</keyword>
<evidence type="ECO:0000313" key="1">
    <source>
        <dbReference type="EMBL" id="TQV83034.1"/>
    </source>
</evidence>
<dbReference type="SUPFAM" id="SSF52540">
    <property type="entry name" value="P-loop containing nucleoside triphosphate hydrolases"/>
    <property type="match status" value="1"/>
</dbReference>
<sequence>MTVLTPIALNTLDQAKWAFSTRRVAREDAVGLLDMLSYATSGDLVLGRVECIGSHKKIQLAQGRASELYIGDLVVLACGDRYAPDQFEGLAELDPQGADMLAGGGVLGRMRHRHAKMSAPTRITPLGLLANAAGKAVNLADYALEKVTRPEGLRVVGVVGASMNSGKTTAVAGLAHGLSRAGYQVAAIKATGTGAFGDFNAFVDTGARYVADFTDAGMVSTYRQPLARIEAGLDTLLAHAKRDGCDVAVVELADGVFQKETADLLKKPHVRDGFAGMVFAAPDALAAAGGCAALRAMGIEPAAVTGMVSCSPLGAAEAEAATGVQVVTRSALCDPAQANALVAQMLAKQGAHALELSEIGVAA</sequence>
<gene>
    <name evidence="1" type="ORF">FKG95_00045</name>
</gene>
<dbReference type="Proteomes" id="UP000315252">
    <property type="component" value="Unassembled WGS sequence"/>
</dbReference>
<dbReference type="RefSeq" id="WP_142893897.1">
    <property type="nucleotide sequence ID" value="NZ_ML660052.1"/>
</dbReference>
<evidence type="ECO:0000313" key="2">
    <source>
        <dbReference type="Proteomes" id="UP000315252"/>
    </source>
</evidence>
<comment type="caution">
    <text evidence="1">The sequence shown here is derived from an EMBL/GenBank/DDBJ whole genome shotgun (WGS) entry which is preliminary data.</text>
</comment>
<dbReference type="AlphaFoldDB" id="A0A545U0R1"/>
<dbReference type="Gene3D" id="3.40.50.300">
    <property type="entry name" value="P-loop containing nucleotide triphosphate hydrolases"/>
    <property type="match status" value="1"/>
</dbReference>
<protein>
    <submittedName>
        <fullName evidence="1">DUF1611 domain-containing protein</fullName>
    </submittedName>
</protein>